<evidence type="ECO:0000313" key="4">
    <source>
        <dbReference type="EMBL" id="ROT78225.1"/>
    </source>
</evidence>
<evidence type="ECO:0000256" key="1">
    <source>
        <dbReference type="SAM" id="MobiDB-lite"/>
    </source>
</evidence>
<sequence>MRTCPWPADVPDARIVAEGGRATGGGGRELKEGDGVTLLCSVHADPPVYNITWLHNGRVVGVGGRRWMRDNASLVVSPVDREDAGLYTCLASNREGDGHSNAVHVRVLHPPYCEGPAHRHRFVAINTSVTLRCQVEANPTDVTFTWKIGISTPQSQPEGGGNAAPATVQHPPGDPPSEAVPVSSFLPPAESWEPSQHYVWEVQSDEGSAASEVEHDVDAEHPDRSSVTLTPAASTVVGCYAKNRVGHIRVPCTYTITVVEPPRPLHDCGVTMVGVTRMVVKCEDPIHAHDDSAHNGQVEHSPSLSFVRSPEASTKANLEVWSEGILLVNMSDSRPVFNLHGLPPSANLSLVLYTATPHARSSPLYLDARTLPRPVFYAPAPPPTHPPPEPGPETEWAHDGLGWKMGAAVGGVGVVVLVLVAAGMRAWARRRAAATPSADGSLTPSQDQILHEPSIETQALEESLSDIPGLLSCESTTSTHTTPTHLNLHERFPQ</sequence>
<feature type="compositionally biased region" description="Basic and acidic residues" evidence="1">
    <location>
        <begin position="212"/>
        <end position="224"/>
    </location>
</feature>
<evidence type="ECO:0000256" key="2">
    <source>
        <dbReference type="SAM" id="Phobius"/>
    </source>
</evidence>
<dbReference type="PANTHER" id="PTHR23278:SF19">
    <property type="entry name" value="OBSCURIN"/>
    <property type="match status" value="1"/>
</dbReference>
<dbReference type="PROSITE" id="PS50835">
    <property type="entry name" value="IG_LIKE"/>
    <property type="match status" value="2"/>
</dbReference>
<keyword evidence="2" id="KW-1133">Transmembrane helix</keyword>
<dbReference type="InterPro" id="IPR003598">
    <property type="entry name" value="Ig_sub2"/>
</dbReference>
<feature type="region of interest" description="Disordered" evidence="1">
    <location>
        <begin position="150"/>
        <end position="187"/>
    </location>
</feature>
<dbReference type="AlphaFoldDB" id="A0A3R7QTW9"/>
<dbReference type="InterPro" id="IPR036179">
    <property type="entry name" value="Ig-like_dom_sf"/>
</dbReference>
<keyword evidence="5" id="KW-1185">Reference proteome</keyword>
<dbReference type="EMBL" id="QCYY01001411">
    <property type="protein sequence ID" value="ROT78225.1"/>
    <property type="molecule type" value="Genomic_DNA"/>
</dbReference>
<dbReference type="Pfam" id="PF13927">
    <property type="entry name" value="Ig_3"/>
    <property type="match status" value="1"/>
</dbReference>
<evidence type="ECO:0000313" key="5">
    <source>
        <dbReference type="Proteomes" id="UP000283509"/>
    </source>
</evidence>
<dbReference type="SUPFAM" id="SSF48726">
    <property type="entry name" value="Immunoglobulin"/>
    <property type="match status" value="2"/>
</dbReference>
<dbReference type="InterPro" id="IPR013783">
    <property type="entry name" value="Ig-like_fold"/>
</dbReference>
<reference evidence="4 5" key="2">
    <citation type="submission" date="2019-01" db="EMBL/GenBank/DDBJ databases">
        <title>The decoding of complex shrimp genome reveals the adaptation for benthos swimmer, frequently molting mechanism and breeding impact on genome.</title>
        <authorList>
            <person name="Sun Y."/>
            <person name="Gao Y."/>
            <person name="Yu Y."/>
        </authorList>
    </citation>
    <scope>NUCLEOTIDE SEQUENCE [LARGE SCALE GENOMIC DNA]</scope>
    <source>
        <tissue evidence="4">Muscle</tissue>
    </source>
</reference>
<name>A0A3R7QTW9_PENVA</name>
<dbReference type="Gene3D" id="2.60.40.10">
    <property type="entry name" value="Immunoglobulins"/>
    <property type="match status" value="1"/>
</dbReference>
<reference evidence="4 5" key="1">
    <citation type="submission" date="2018-04" db="EMBL/GenBank/DDBJ databases">
        <authorList>
            <person name="Zhang X."/>
            <person name="Yuan J."/>
            <person name="Li F."/>
            <person name="Xiang J."/>
        </authorList>
    </citation>
    <scope>NUCLEOTIDE SEQUENCE [LARGE SCALE GENOMIC DNA]</scope>
    <source>
        <tissue evidence="4">Muscle</tissue>
    </source>
</reference>
<keyword evidence="2" id="KW-0812">Transmembrane</keyword>
<feature type="domain" description="Ig-like" evidence="3">
    <location>
        <begin position="110"/>
        <end position="146"/>
    </location>
</feature>
<feature type="region of interest" description="Disordered" evidence="1">
    <location>
        <begin position="205"/>
        <end position="225"/>
    </location>
</feature>
<comment type="caution">
    <text evidence="4">The sequence shown here is derived from an EMBL/GenBank/DDBJ whole genome shotgun (WGS) entry which is preliminary data.</text>
</comment>
<accession>A0A3R7QTW9</accession>
<evidence type="ECO:0000259" key="3">
    <source>
        <dbReference type="PROSITE" id="PS50835"/>
    </source>
</evidence>
<dbReference type="InterPro" id="IPR003599">
    <property type="entry name" value="Ig_sub"/>
</dbReference>
<feature type="transmembrane region" description="Helical" evidence="2">
    <location>
        <begin position="401"/>
        <end position="422"/>
    </location>
</feature>
<feature type="domain" description="Ig-like" evidence="3">
    <location>
        <begin position="11"/>
        <end position="106"/>
    </location>
</feature>
<dbReference type="CDD" id="cd00096">
    <property type="entry name" value="Ig"/>
    <property type="match status" value="1"/>
</dbReference>
<dbReference type="InterPro" id="IPR007110">
    <property type="entry name" value="Ig-like_dom"/>
</dbReference>
<keyword evidence="2" id="KW-0472">Membrane</keyword>
<dbReference type="SMART" id="SM00409">
    <property type="entry name" value="IG"/>
    <property type="match status" value="1"/>
</dbReference>
<feature type="non-terminal residue" evidence="4">
    <location>
        <position position="494"/>
    </location>
</feature>
<gene>
    <name evidence="4" type="ORF">C7M84_003056</name>
</gene>
<dbReference type="SMART" id="SM00408">
    <property type="entry name" value="IGc2"/>
    <property type="match status" value="1"/>
</dbReference>
<dbReference type="Proteomes" id="UP000283509">
    <property type="component" value="Unassembled WGS sequence"/>
</dbReference>
<dbReference type="OrthoDB" id="10039395at2759"/>
<organism evidence="4 5">
    <name type="scientific">Penaeus vannamei</name>
    <name type="common">Whiteleg shrimp</name>
    <name type="synonym">Litopenaeus vannamei</name>
    <dbReference type="NCBI Taxonomy" id="6689"/>
    <lineage>
        <taxon>Eukaryota</taxon>
        <taxon>Metazoa</taxon>
        <taxon>Ecdysozoa</taxon>
        <taxon>Arthropoda</taxon>
        <taxon>Crustacea</taxon>
        <taxon>Multicrustacea</taxon>
        <taxon>Malacostraca</taxon>
        <taxon>Eumalacostraca</taxon>
        <taxon>Eucarida</taxon>
        <taxon>Decapoda</taxon>
        <taxon>Dendrobranchiata</taxon>
        <taxon>Penaeoidea</taxon>
        <taxon>Penaeidae</taxon>
        <taxon>Penaeus</taxon>
    </lineage>
</organism>
<proteinExistence type="predicted"/>
<protein>
    <recommendedName>
        <fullName evidence="3">Ig-like domain-containing protein</fullName>
    </recommendedName>
</protein>
<dbReference type="PANTHER" id="PTHR23278">
    <property type="entry name" value="SIDESTEP PROTEIN"/>
    <property type="match status" value="1"/>
</dbReference>